<evidence type="ECO:0000259" key="6">
    <source>
        <dbReference type="Pfam" id="PF00962"/>
    </source>
</evidence>
<dbReference type="InterPro" id="IPR001365">
    <property type="entry name" value="A_deaminase_dom"/>
</dbReference>
<dbReference type="GO" id="GO:0006146">
    <property type="term" value="P:adenine catabolic process"/>
    <property type="evidence" value="ECO:0007669"/>
    <property type="project" value="InterPro"/>
</dbReference>
<dbReference type="GO" id="GO:0046872">
    <property type="term" value="F:metal ion binding"/>
    <property type="evidence" value="ECO:0007669"/>
    <property type="project" value="UniProtKB-KW"/>
</dbReference>
<protein>
    <recommendedName>
        <fullName evidence="6">Adenosine deaminase domain-containing protein</fullName>
    </recommendedName>
</protein>
<evidence type="ECO:0000256" key="1">
    <source>
        <dbReference type="ARBA" id="ARBA00001947"/>
    </source>
</evidence>
<dbReference type="NCBIfam" id="TIGR01430">
    <property type="entry name" value="aden_deam"/>
    <property type="match status" value="1"/>
</dbReference>
<dbReference type="InterPro" id="IPR028892">
    <property type="entry name" value="ADE"/>
</dbReference>
<gene>
    <name evidence="7" type="ORF">F1559_000058</name>
</gene>
<comment type="caution">
    <text evidence="7">The sequence shown here is derived from an EMBL/GenBank/DDBJ whole genome shotgun (WGS) entry which is preliminary data.</text>
</comment>
<dbReference type="OrthoDB" id="272271at2759"/>
<feature type="domain" description="Adenosine deaminase" evidence="6">
    <location>
        <begin position="32"/>
        <end position="350"/>
    </location>
</feature>
<dbReference type="PANTHER" id="PTHR43114:SF6">
    <property type="entry name" value="ADENINE DEAMINASE"/>
    <property type="match status" value="1"/>
</dbReference>
<dbReference type="Gene3D" id="3.20.20.140">
    <property type="entry name" value="Metal-dependent hydrolases"/>
    <property type="match status" value="1"/>
</dbReference>
<keyword evidence="8" id="KW-1185">Reference proteome</keyword>
<accession>A0A7J7IE66</accession>
<keyword evidence="3" id="KW-0378">Hydrolase</keyword>
<reference evidence="7 8" key="1">
    <citation type="journal article" date="2020" name="J. Phycol.">
        <title>Comparative genome analysis reveals Cyanidiococcus gen. nov., a new extremophilic red algal genus sister to Cyanidioschyzon (Cyanidioschyzonaceae, Rhodophyta).</title>
        <authorList>
            <person name="Liu S.-L."/>
            <person name="Chiang Y.-R."/>
            <person name="Yoon H.S."/>
            <person name="Fu H.-Y."/>
        </authorList>
    </citation>
    <scope>NUCLEOTIDE SEQUENCE [LARGE SCALE GENOMIC DNA]</scope>
    <source>
        <strain evidence="7 8">THAL066</strain>
    </source>
</reference>
<comment type="cofactor">
    <cofactor evidence="1">
        <name>Zn(2+)</name>
        <dbReference type="ChEBI" id="CHEBI:29105"/>
    </cofactor>
</comment>
<keyword evidence="5" id="KW-0546">Nucleotide metabolism</keyword>
<dbReference type="Proteomes" id="UP000530660">
    <property type="component" value="Unassembled WGS sequence"/>
</dbReference>
<evidence type="ECO:0000256" key="3">
    <source>
        <dbReference type="ARBA" id="ARBA00022801"/>
    </source>
</evidence>
<dbReference type="InterPro" id="IPR032466">
    <property type="entry name" value="Metal_Hydrolase"/>
</dbReference>
<keyword evidence="2" id="KW-0479">Metal-binding</keyword>
<evidence type="ECO:0000256" key="4">
    <source>
        <dbReference type="ARBA" id="ARBA00022833"/>
    </source>
</evidence>
<dbReference type="PANTHER" id="PTHR43114">
    <property type="entry name" value="ADENINE DEAMINASE"/>
    <property type="match status" value="1"/>
</dbReference>
<keyword evidence="4" id="KW-0862">Zinc</keyword>
<dbReference type="GO" id="GO:0009117">
    <property type="term" value="P:nucleotide metabolic process"/>
    <property type="evidence" value="ECO:0007669"/>
    <property type="project" value="UniProtKB-KW"/>
</dbReference>
<proteinExistence type="inferred from homology"/>
<dbReference type="EMBL" id="VWRR01000014">
    <property type="protein sequence ID" value="KAF6001386.1"/>
    <property type="molecule type" value="Genomic_DNA"/>
</dbReference>
<dbReference type="SUPFAM" id="SSF51556">
    <property type="entry name" value="Metallo-dependent hydrolases"/>
    <property type="match status" value="1"/>
</dbReference>
<dbReference type="GO" id="GO:0000034">
    <property type="term" value="F:adenine deaminase activity"/>
    <property type="evidence" value="ECO:0007669"/>
    <property type="project" value="InterPro"/>
</dbReference>
<evidence type="ECO:0000256" key="5">
    <source>
        <dbReference type="ARBA" id="ARBA00023080"/>
    </source>
</evidence>
<dbReference type="Pfam" id="PF00962">
    <property type="entry name" value="A_deaminase"/>
    <property type="match status" value="1"/>
</dbReference>
<evidence type="ECO:0000313" key="8">
    <source>
        <dbReference type="Proteomes" id="UP000530660"/>
    </source>
</evidence>
<evidence type="ECO:0000313" key="7">
    <source>
        <dbReference type="EMBL" id="KAF6001386.1"/>
    </source>
</evidence>
<dbReference type="InterPro" id="IPR006330">
    <property type="entry name" value="Ado/ade_deaminase"/>
</dbReference>
<dbReference type="AlphaFoldDB" id="A0A7J7IE66"/>
<dbReference type="NCBIfam" id="NF006850">
    <property type="entry name" value="PRK09358.1-6"/>
    <property type="match status" value="1"/>
</dbReference>
<sequence length="379" mass="43278">MNHLTKPSVVQLVPEALHADEQFLGFLATRVPKTELHLHIEGTLEPELAFQLAKKHDLHGLLSKYQYSVERIQESYQFEDLQSFLDLYYDFMQVLQDSEDFFRLTLTYLERARSQNICHVEIFFDGPFHVKRGIALSTVIDGIRAALEYGETHWRFTWRLIMCLQRELSPTDALQCVRELAPFRPWLHGIGLDGAEFPNPPDRFSAAFELARSMGLRCVAHAGEEGPPEYIRMALDSLQVERIDHGVQVTKDPTLLELLRATQIPLTVCPLSNLRLHVVDSLSEHPLRQLLDDGLCVTLNSDDPAYFGGYLNENFTVMIRENGLRCAHVAALLQNSFVASFLDTDECQRYLHEQSSAIAKSVQDWQNGSDRHVELSSTR</sequence>
<name>A0A7J7IE66_9RHOD</name>
<dbReference type="GO" id="GO:0043103">
    <property type="term" value="P:hypoxanthine salvage"/>
    <property type="evidence" value="ECO:0007669"/>
    <property type="project" value="TreeGrafter"/>
</dbReference>
<dbReference type="GO" id="GO:0005829">
    <property type="term" value="C:cytosol"/>
    <property type="evidence" value="ECO:0007669"/>
    <property type="project" value="TreeGrafter"/>
</dbReference>
<organism evidence="7 8">
    <name type="scientific">Cyanidiococcus yangmingshanensis</name>
    <dbReference type="NCBI Taxonomy" id="2690220"/>
    <lineage>
        <taxon>Eukaryota</taxon>
        <taxon>Rhodophyta</taxon>
        <taxon>Bangiophyceae</taxon>
        <taxon>Cyanidiales</taxon>
        <taxon>Cyanidiaceae</taxon>
        <taxon>Cyanidiococcus</taxon>
    </lineage>
</organism>
<evidence type="ECO:0000256" key="2">
    <source>
        <dbReference type="ARBA" id="ARBA00022723"/>
    </source>
</evidence>
<dbReference type="HAMAP" id="MF_01962">
    <property type="entry name" value="Adenine_deaminase"/>
    <property type="match status" value="1"/>
</dbReference>